<dbReference type="EMBL" id="RYZZ01000001">
    <property type="protein sequence ID" value="RUQ32768.1"/>
    <property type="molecule type" value="Genomic_DNA"/>
</dbReference>
<gene>
    <name evidence="3" type="ORF">ELQ35_01390</name>
</gene>
<proteinExistence type="inferred from homology"/>
<dbReference type="InterPro" id="IPR036291">
    <property type="entry name" value="NAD(P)-bd_dom_sf"/>
</dbReference>
<protein>
    <submittedName>
        <fullName evidence="3">SDR family oxidoreductase</fullName>
    </submittedName>
</protein>
<dbReference type="FunFam" id="3.40.50.720:FF:000084">
    <property type="entry name" value="Short-chain dehydrogenase reductase"/>
    <property type="match status" value="1"/>
</dbReference>
<accession>A0A433HWR7</accession>
<dbReference type="OrthoDB" id="9803333at2"/>
<evidence type="ECO:0000256" key="2">
    <source>
        <dbReference type="ARBA" id="ARBA00023002"/>
    </source>
</evidence>
<dbReference type="Gene3D" id="3.40.50.720">
    <property type="entry name" value="NAD(P)-binding Rossmann-like Domain"/>
    <property type="match status" value="1"/>
</dbReference>
<dbReference type="Proteomes" id="UP000267430">
    <property type="component" value="Unassembled WGS sequence"/>
</dbReference>
<dbReference type="PRINTS" id="PR00081">
    <property type="entry name" value="GDHRDH"/>
</dbReference>
<sequence length="263" mass="28265">MSSYENKVAIVTGGSSGIGKETVRKFAEKGTSVAIVDNNHDTANKTAEEMIKKTGNHNIIGIQTDVSKSLEVERMVNQVTQSFNRIDYLINSAAIRASGNAITLDEEAWDNVINVNLKGMFLTSKYCLPKMIESGEGGAIVHISSVQSFASQKNVVAYTTSKGGINALTRAMAVDHAAENIRINAVCPGTIFTPSLIKSADRFEGEKTLKEWGESHPLGRLGESNEVADFIVYLCSNNASFMTGGVYTVDGGLLAKLPVELPE</sequence>
<dbReference type="CDD" id="cd05233">
    <property type="entry name" value="SDR_c"/>
    <property type="match status" value="1"/>
</dbReference>
<comment type="caution">
    <text evidence="3">The sequence shown here is derived from an EMBL/GenBank/DDBJ whole genome shotgun (WGS) entry which is preliminary data.</text>
</comment>
<dbReference type="GO" id="GO:0008206">
    <property type="term" value="P:bile acid metabolic process"/>
    <property type="evidence" value="ECO:0007669"/>
    <property type="project" value="UniProtKB-ARBA"/>
</dbReference>
<dbReference type="PRINTS" id="PR00080">
    <property type="entry name" value="SDRFAMILY"/>
</dbReference>
<name>A0A433HWR7_9BACI</name>
<keyword evidence="4" id="KW-1185">Reference proteome</keyword>
<dbReference type="RefSeq" id="WP_126863059.1">
    <property type="nucleotide sequence ID" value="NZ_JAUSTX010000003.1"/>
</dbReference>
<organism evidence="3 4">
    <name type="scientific">Peribacillus cavernae</name>
    <dbReference type="NCBI Taxonomy" id="1674310"/>
    <lineage>
        <taxon>Bacteria</taxon>
        <taxon>Bacillati</taxon>
        <taxon>Bacillota</taxon>
        <taxon>Bacilli</taxon>
        <taxon>Bacillales</taxon>
        <taxon>Bacillaceae</taxon>
        <taxon>Peribacillus</taxon>
    </lineage>
</organism>
<dbReference type="PROSITE" id="PS00061">
    <property type="entry name" value="ADH_SHORT"/>
    <property type="match status" value="1"/>
</dbReference>
<dbReference type="AlphaFoldDB" id="A0A433HWR7"/>
<keyword evidence="2" id="KW-0560">Oxidoreductase</keyword>
<dbReference type="SUPFAM" id="SSF51735">
    <property type="entry name" value="NAD(P)-binding Rossmann-fold domains"/>
    <property type="match status" value="1"/>
</dbReference>
<dbReference type="InterPro" id="IPR020904">
    <property type="entry name" value="Sc_DH/Rdtase_CS"/>
</dbReference>
<comment type="similarity">
    <text evidence="1">Belongs to the short-chain dehydrogenases/reductases (SDR) family.</text>
</comment>
<evidence type="ECO:0000313" key="4">
    <source>
        <dbReference type="Proteomes" id="UP000267430"/>
    </source>
</evidence>
<dbReference type="GO" id="GO:0016491">
    <property type="term" value="F:oxidoreductase activity"/>
    <property type="evidence" value="ECO:0007669"/>
    <property type="project" value="UniProtKB-KW"/>
</dbReference>
<reference evidence="3 4" key="1">
    <citation type="submission" date="2018-12" db="EMBL/GenBank/DDBJ databases">
        <title>Bacillus chawlae sp. nov., Bacillus glennii sp. nov., and Bacillus saganii sp. nov. Isolated from the Vehicle Assembly Building at Kennedy Space Center where the Viking Spacecraft were Assembled.</title>
        <authorList>
            <person name="Seuylemezian A."/>
            <person name="Vaishampayan P."/>
        </authorList>
    </citation>
    <scope>NUCLEOTIDE SEQUENCE [LARGE SCALE GENOMIC DNA]</scope>
    <source>
        <strain evidence="3 4">L5</strain>
    </source>
</reference>
<dbReference type="PANTHER" id="PTHR24321">
    <property type="entry name" value="DEHYDROGENASES, SHORT CHAIN"/>
    <property type="match status" value="1"/>
</dbReference>
<evidence type="ECO:0000313" key="3">
    <source>
        <dbReference type="EMBL" id="RUQ32768.1"/>
    </source>
</evidence>
<dbReference type="InterPro" id="IPR002347">
    <property type="entry name" value="SDR_fam"/>
</dbReference>
<dbReference type="PANTHER" id="PTHR24321:SF8">
    <property type="entry name" value="ESTRADIOL 17-BETA-DEHYDROGENASE 8-RELATED"/>
    <property type="match status" value="1"/>
</dbReference>
<dbReference type="Pfam" id="PF13561">
    <property type="entry name" value="adh_short_C2"/>
    <property type="match status" value="1"/>
</dbReference>
<evidence type="ECO:0000256" key="1">
    <source>
        <dbReference type="ARBA" id="ARBA00006484"/>
    </source>
</evidence>